<reference evidence="1 2" key="1">
    <citation type="submission" date="2019-02" db="EMBL/GenBank/DDBJ databases">
        <title>Deep-cultivation of Planctomycetes and their phenomic and genomic characterization uncovers novel biology.</title>
        <authorList>
            <person name="Wiegand S."/>
            <person name="Jogler M."/>
            <person name="Boedeker C."/>
            <person name="Pinto D."/>
            <person name="Vollmers J."/>
            <person name="Rivas-Marin E."/>
            <person name="Kohn T."/>
            <person name="Peeters S.H."/>
            <person name="Heuer A."/>
            <person name="Rast P."/>
            <person name="Oberbeckmann S."/>
            <person name="Bunk B."/>
            <person name="Jeske O."/>
            <person name="Meyerdierks A."/>
            <person name="Storesund J.E."/>
            <person name="Kallscheuer N."/>
            <person name="Luecker S."/>
            <person name="Lage O.M."/>
            <person name="Pohl T."/>
            <person name="Merkel B.J."/>
            <person name="Hornburger P."/>
            <person name="Mueller R.-W."/>
            <person name="Bruemmer F."/>
            <person name="Labrenz M."/>
            <person name="Spormann A.M."/>
            <person name="Op den Camp H."/>
            <person name="Overmann J."/>
            <person name="Amann R."/>
            <person name="Jetten M.S.M."/>
            <person name="Mascher T."/>
            <person name="Medema M.H."/>
            <person name="Devos D.P."/>
            <person name="Kaster A.-K."/>
            <person name="Ovreas L."/>
            <person name="Rohde M."/>
            <person name="Galperin M.Y."/>
            <person name="Jogler C."/>
        </authorList>
    </citation>
    <scope>NUCLEOTIDE SEQUENCE [LARGE SCALE GENOMIC DNA]</scope>
    <source>
        <strain evidence="1 2">ETA_A8</strain>
    </source>
</reference>
<dbReference type="AlphaFoldDB" id="A0A517YLF3"/>
<proteinExistence type="predicted"/>
<protein>
    <submittedName>
        <fullName evidence="1">Uncharacterized protein</fullName>
    </submittedName>
</protein>
<gene>
    <name evidence="1" type="ORF">ETAA8_61810</name>
</gene>
<accession>A0A517YLF3</accession>
<dbReference type="Proteomes" id="UP000315017">
    <property type="component" value="Chromosome"/>
</dbReference>
<evidence type="ECO:0000313" key="2">
    <source>
        <dbReference type="Proteomes" id="UP000315017"/>
    </source>
</evidence>
<name>A0A517YLF3_9BACT</name>
<organism evidence="1 2">
    <name type="scientific">Anatilimnocola aggregata</name>
    <dbReference type="NCBI Taxonomy" id="2528021"/>
    <lineage>
        <taxon>Bacteria</taxon>
        <taxon>Pseudomonadati</taxon>
        <taxon>Planctomycetota</taxon>
        <taxon>Planctomycetia</taxon>
        <taxon>Pirellulales</taxon>
        <taxon>Pirellulaceae</taxon>
        <taxon>Anatilimnocola</taxon>
    </lineage>
</organism>
<sequence>MNQTKASKNLFTASHEGGGEPYERLRKPLVDFLILPQRLPPRPTHFMTREKKRTMNSTLKQMWVEQDGVLSFEWTLLVTLVTIGIVSGLAGARDAIIDELGDVAEAAQGIDQSFSLAALVVNFDGVGPPEFTTNASVFAEVNGVDNAYTDCGRVSQPLGQNTVASPSSDIES</sequence>
<evidence type="ECO:0000313" key="1">
    <source>
        <dbReference type="EMBL" id="QDU31028.1"/>
    </source>
</evidence>
<dbReference type="EMBL" id="CP036274">
    <property type="protein sequence ID" value="QDU31028.1"/>
    <property type="molecule type" value="Genomic_DNA"/>
</dbReference>
<dbReference type="KEGG" id="aagg:ETAA8_61810"/>
<keyword evidence="2" id="KW-1185">Reference proteome</keyword>